<dbReference type="InterPro" id="IPR000515">
    <property type="entry name" value="MetI-like"/>
</dbReference>
<dbReference type="GO" id="GO:0005886">
    <property type="term" value="C:plasma membrane"/>
    <property type="evidence" value="ECO:0007669"/>
    <property type="project" value="UniProtKB-SubCell"/>
</dbReference>
<evidence type="ECO:0000256" key="6">
    <source>
        <dbReference type="ARBA" id="ARBA00023136"/>
    </source>
</evidence>
<accession>A0A168PZM7</accession>
<comment type="caution">
    <text evidence="9">The sequence shown here is derived from an EMBL/GenBank/DDBJ whole genome shotgun (WGS) entry which is preliminary data.</text>
</comment>
<feature type="transmembrane region" description="Helical" evidence="7">
    <location>
        <begin position="108"/>
        <end position="129"/>
    </location>
</feature>
<keyword evidence="10" id="KW-1185">Reference proteome</keyword>
<evidence type="ECO:0000313" key="9">
    <source>
        <dbReference type="EMBL" id="OAB47227.1"/>
    </source>
</evidence>
<dbReference type="FunFam" id="1.10.3720.10:FF:000003">
    <property type="entry name" value="Aliphatic sulfonate ABC transporter permease"/>
    <property type="match status" value="1"/>
</dbReference>
<comment type="similarity">
    <text evidence="7">Belongs to the binding-protein-dependent transport system permease family.</text>
</comment>
<dbReference type="Gene3D" id="1.10.3720.10">
    <property type="entry name" value="MetI-like"/>
    <property type="match status" value="1"/>
</dbReference>
<feature type="transmembrane region" description="Helical" evidence="7">
    <location>
        <begin position="166"/>
        <end position="185"/>
    </location>
</feature>
<evidence type="ECO:0000256" key="2">
    <source>
        <dbReference type="ARBA" id="ARBA00022448"/>
    </source>
</evidence>
<comment type="subcellular location">
    <subcellularLocation>
        <location evidence="1 7">Cell membrane</location>
        <topology evidence="1 7">Multi-pass membrane protein</topology>
    </subcellularLocation>
</comment>
<feature type="transmembrane region" description="Helical" evidence="7">
    <location>
        <begin position="262"/>
        <end position="283"/>
    </location>
</feature>
<dbReference type="EMBL" id="LVJI01000007">
    <property type="protein sequence ID" value="OAB47227.1"/>
    <property type="molecule type" value="Genomic_DNA"/>
</dbReference>
<dbReference type="InterPro" id="IPR035906">
    <property type="entry name" value="MetI-like_sf"/>
</dbReference>
<dbReference type="OrthoDB" id="9804353at2"/>
<dbReference type="RefSeq" id="WP_068647491.1">
    <property type="nucleotide sequence ID" value="NZ_CP043611.1"/>
</dbReference>
<evidence type="ECO:0000256" key="4">
    <source>
        <dbReference type="ARBA" id="ARBA00022692"/>
    </source>
</evidence>
<evidence type="ECO:0000256" key="5">
    <source>
        <dbReference type="ARBA" id="ARBA00022989"/>
    </source>
</evidence>
<dbReference type="AlphaFoldDB" id="A0A168PZM7"/>
<dbReference type="PANTHER" id="PTHR30151:SF38">
    <property type="entry name" value="ALIPHATIC SULFONATES TRANSPORT PERMEASE PROTEIN SSUC-RELATED"/>
    <property type="match status" value="1"/>
</dbReference>
<evidence type="ECO:0000259" key="8">
    <source>
        <dbReference type="PROSITE" id="PS50928"/>
    </source>
</evidence>
<feature type="transmembrane region" description="Helical" evidence="7">
    <location>
        <begin position="229"/>
        <end position="250"/>
    </location>
</feature>
<sequence length="296" mass="32134">MSEGVEALIKTTKGVKETPNNVGTAPINSNKELESNTTPGVWKSLLSDLSIGAIIPVVTIVVWQLAGNAGWISAEFMPTPLKILDALVELAVSGELIHHLGISIGRAGIGFLIGGILGLLFGVLTGLFRSVEYLLDPSVQVLRLVPHLAIAPLIILWFGFGEISKVVIILSGSFFPLYINTFMGIRNVDNKLFEVARVLGFSRYQQLRRLILPAALPSILLGLRISLAVAWIGLVVAEVIGSQSGIGFLINEAKQNSRTEIIFVGIIIFAVVGKLIDSLFHAIERKFLFWRDSYHG</sequence>
<feature type="transmembrane region" description="Helical" evidence="7">
    <location>
        <begin position="49"/>
        <end position="71"/>
    </location>
</feature>
<evidence type="ECO:0000256" key="7">
    <source>
        <dbReference type="RuleBase" id="RU363032"/>
    </source>
</evidence>
<dbReference type="GO" id="GO:0042918">
    <property type="term" value="P:alkanesulfonate transmembrane transport"/>
    <property type="evidence" value="ECO:0007669"/>
    <property type="project" value="UniProtKB-ARBA"/>
</dbReference>
<feature type="domain" description="ABC transmembrane type-1" evidence="8">
    <location>
        <begin position="100"/>
        <end position="280"/>
    </location>
</feature>
<gene>
    <name evidence="9" type="ORF">PBAT_05825</name>
</gene>
<dbReference type="CDD" id="cd06261">
    <property type="entry name" value="TM_PBP2"/>
    <property type="match status" value="1"/>
</dbReference>
<dbReference type="PROSITE" id="PS50928">
    <property type="entry name" value="ABC_TM1"/>
    <property type="match status" value="1"/>
</dbReference>
<reference evidence="9 10" key="1">
    <citation type="submission" date="2016-03" db="EMBL/GenBank/DDBJ databases">
        <title>Draft genome sequence of Paenibacillus antarcticus CECT 5836.</title>
        <authorList>
            <person name="Shin S.-K."/>
            <person name="Yi H."/>
        </authorList>
    </citation>
    <scope>NUCLEOTIDE SEQUENCE [LARGE SCALE GENOMIC DNA]</scope>
    <source>
        <strain evidence="9 10">CECT 5836</strain>
    </source>
</reference>
<protein>
    <submittedName>
        <fullName evidence="9">ABC transporter permease</fullName>
    </submittedName>
</protein>
<dbReference type="SUPFAM" id="SSF161098">
    <property type="entry name" value="MetI-like"/>
    <property type="match status" value="1"/>
</dbReference>
<proteinExistence type="inferred from homology"/>
<feature type="transmembrane region" description="Helical" evidence="7">
    <location>
        <begin position="141"/>
        <end position="160"/>
    </location>
</feature>
<dbReference type="Pfam" id="PF00528">
    <property type="entry name" value="BPD_transp_1"/>
    <property type="match status" value="1"/>
</dbReference>
<keyword evidence="3" id="KW-1003">Cell membrane</keyword>
<evidence type="ECO:0000256" key="3">
    <source>
        <dbReference type="ARBA" id="ARBA00022475"/>
    </source>
</evidence>
<keyword evidence="6 7" id="KW-0472">Membrane</keyword>
<evidence type="ECO:0000313" key="10">
    <source>
        <dbReference type="Proteomes" id="UP000077355"/>
    </source>
</evidence>
<name>A0A168PZM7_9BACL</name>
<organism evidence="9 10">
    <name type="scientific">Paenibacillus antarcticus</name>
    <dbReference type="NCBI Taxonomy" id="253703"/>
    <lineage>
        <taxon>Bacteria</taxon>
        <taxon>Bacillati</taxon>
        <taxon>Bacillota</taxon>
        <taxon>Bacilli</taxon>
        <taxon>Bacillales</taxon>
        <taxon>Paenibacillaceae</taxon>
        <taxon>Paenibacillus</taxon>
    </lineage>
</organism>
<evidence type="ECO:0000256" key="1">
    <source>
        <dbReference type="ARBA" id="ARBA00004651"/>
    </source>
</evidence>
<keyword evidence="4 7" id="KW-0812">Transmembrane</keyword>
<dbReference type="Proteomes" id="UP000077355">
    <property type="component" value="Unassembled WGS sequence"/>
</dbReference>
<dbReference type="PANTHER" id="PTHR30151">
    <property type="entry name" value="ALKANE SULFONATE ABC TRANSPORTER-RELATED, MEMBRANE SUBUNIT"/>
    <property type="match status" value="1"/>
</dbReference>
<keyword evidence="5 7" id="KW-1133">Transmembrane helix</keyword>
<keyword evidence="2 7" id="KW-0813">Transport</keyword>